<comment type="similarity">
    <text evidence="5">Belongs to the CDS family.</text>
</comment>
<keyword evidence="14" id="KW-0443">Lipid metabolism</keyword>
<name>A0A090S4G1_9VIBR</name>
<dbReference type="GO" id="GO:0005886">
    <property type="term" value="C:plasma membrane"/>
    <property type="evidence" value="ECO:0007669"/>
    <property type="project" value="UniProtKB-SubCell"/>
</dbReference>
<dbReference type="AlphaFoldDB" id="A0A090S4G1"/>
<dbReference type="GO" id="GO:0004605">
    <property type="term" value="F:phosphatidate cytidylyltransferase activity"/>
    <property type="evidence" value="ECO:0007669"/>
    <property type="project" value="UniProtKB-EC"/>
</dbReference>
<evidence type="ECO:0000256" key="22">
    <source>
        <dbReference type="ARBA" id="ARBA00032743"/>
    </source>
</evidence>
<evidence type="ECO:0000256" key="4">
    <source>
        <dbReference type="ARBA" id="ARBA00005189"/>
    </source>
</evidence>
<evidence type="ECO:0000256" key="18">
    <source>
        <dbReference type="ARBA" id="ARBA00029893"/>
    </source>
</evidence>
<evidence type="ECO:0000256" key="10">
    <source>
        <dbReference type="ARBA" id="ARBA00022679"/>
    </source>
</evidence>
<dbReference type="PANTHER" id="PTHR46382">
    <property type="entry name" value="PHOSPHATIDATE CYTIDYLYLTRANSFERASE"/>
    <property type="match status" value="1"/>
</dbReference>
<proteinExistence type="inferred from homology"/>
<dbReference type="GO" id="GO:0016024">
    <property type="term" value="P:CDP-diacylglycerol biosynthetic process"/>
    <property type="evidence" value="ECO:0007669"/>
    <property type="project" value="TreeGrafter"/>
</dbReference>
<evidence type="ECO:0000256" key="15">
    <source>
        <dbReference type="ARBA" id="ARBA00023136"/>
    </source>
</evidence>
<organism evidence="24 25">
    <name type="scientific">Vibrio maritimus</name>
    <dbReference type="NCBI Taxonomy" id="990268"/>
    <lineage>
        <taxon>Bacteria</taxon>
        <taxon>Pseudomonadati</taxon>
        <taxon>Pseudomonadota</taxon>
        <taxon>Gammaproteobacteria</taxon>
        <taxon>Vibrionales</taxon>
        <taxon>Vibrionaceae</taxon>
        <taxon>Vibrio</taxon>
    </lineage>
</organism>
<keyword evidence="13" id="KW-1133">Transmembrane helix</keyword>
<evidence type="ECO:0000313" key="24">
    <source>
        <dbReference type="EMBL" id="GAL21708.1"/>
    </source>
</evidence>
<protein>
    <recommendedName>
        <fullName evidence="7">Phosphatidate cytidylyltransferase</fullName>
        <ecNumber evidence="6">2.7.7.41</ecNumber>
    </recommendedName>
    <alternativeName>
        <fullName evidence="20">CDP-DAG synthase</fullName>
    </alternativeName>
    <alternativeName>
        <fullName evidence="22">CDP-DG synthase</fullName>
    </alternativeName>
    <alternativeName>
        <fullName evidence="18">CDP-diacylglycerol synthase</fullName>
    </alternativeName>
    <alternativeName>
        <fullName evidence="21">CDP-diglyceride pyrophosphorylase</fullName>
    </alternativeName>
    <alternativeName>
        <fullName evidence="23">CDP-diglyceride synthase</fullName>
    </alternativeName>
    <alternativeName>
        <fullName evidence="19">CTP:phosphatidate cytidylyltransferase</fullName>
    </alternativeName>
</protein>
<evidence type="ECO:0000256" key="5">
    <source>
        <dbReference type="ARBA" id="ARBA00010185"/>
    </source>
</evidence>
<evidence type="ECO:0000256" key="13">
    <source>
        <dbReference type="ARBA" id="ARBA00022989"/>
    </source>
</evidence>
<dbReference type="PANTHER" id="PTHR46382:SF1">
    <property type="entry name" value="PHOSPHATIDATE CYTIDYLYLTRANSFERASE"/>
    <property type="match status" value="1"/>
</dbReference>
<reference evidence="24 25" key="1">
    <citation type="submission" date="2014-09" db="EMBL/GenBank/DDBJ databases">
        <title>Vibrio maritimus JCM 19235. (C45) whole genome shotgun sequence.</title>
        <authorList>
            <person name="Sawabe T."/>
            <person name="Meirelles P."/>
            <person name="Nakanishi M."/>
            <person name="Sayaka M."/>
            <person name="Hattori M."/>
            <person name="Ohkuma M."/>
        </authorList>
    </citation>
    <scope>NUCLEOTIDE SEQUENCE [LARGE SCALE GENOMIC DNA]</scope>
    <source>
        <strain evidence="25">JCM19235</strain>
    </source>
</reference>
<evidence type="ECO:0000256" key="1">
    <source>
        <dbReference type="ARBA" id="ARBA00001698"/>
    </source>
</evidence>
<evidence type="ECO:0000256" key="21">
    <source>
        <dbReference type="ARBA" id="ARBA00032396"/>
    </source>
</evidence>
<keyword evidence="11" id="KW-0812">Transmembrane</keyword>
<dbReference type="Proteomes" id="UP000029228">
    <property type="component" value="Unassembled WGS sequence"/>
</dbReference>
<evidence type="ECO:0000256" key="17">
    <source>
        <dbReference type="ARBA" id="ARBA00023264"/>
    </source>
</evidence>
<keyword evidence="17" id="KW-1208">Phospholipid metabolism</keyword>
<dbReference type="STRING" id="990268.JCM19235_1530"/>
<evidence type="ECO:0000256" key="23">
    <source>
        <dbReference type="ARBA" id="ARBA00033406"/>
    </source>
</evidence>
<evidence type="ECO:0000256" key="9">
    <source>
        <dbReference type="ARBA" id="ARBA00022516"/>
    </source>
</evidence>
<sequence length="42" mass="4623">MFKRVSKIKDSSNIIPGHGGVLDRVDSLTAAFPVFALLYLVF</sequence>
<evidence type="ECO:0000256" key="12">
    <source>
        <dbReference type="ARBA" id="ARBA00022695"/>
    </source>
</evidence>
<evidence type="ECO:0000256" key="7">
    <source>
        <dbReference type="ARBA" id="ARBA00019373"/>
    </source>
</evidence>
<dbReference type="Pfam" id="PF01148">
    <property type="entry name" value="CTP_transf_1"/>
    <property type="match status" value="1"/>
</dbReference>
<keyword evidence="16" id="KW-0594">Phospholipid biosynthesis</keyword>
<keyword evidence="12 24" id="KW-0548">Nucleotidyltransferase</keyword>
<comment type="pathway">
    <text evidence="4">Lipid metabolism.</text>
</comment>
<evidence type="ECO:0000313" key="25">
    <source>
        <dbReference type="Proteomes" id="UP000029228"/>
    </source>
</evidence>
<evidence type="ECO:0000256" key="11">
    <source>
        <dbReference type="ARBA" id="ARBA00022692"/>
    </source>
</evidence>
<gene>
    <name evidence="24" type="ORF">JCM19235_1530</name>
</gene>
<keyword evidence="8" id="KW-1003">Cell membrane</keyword>
<evidence type="ECO:0000256" key="6">
    <source>
        <dbReference type="ARBA" id="ARBA00012487"/>
    </source>
</evidence>
<dbReference type="EMBL" id="BBMR01000009">
    <property type="protein sequence ID" value="GAL21708.1"/>
    <property type="molecule type" value="Genomic_DNA"/>
</dbReference>
<reference evidence="24 25" key="2">
    <citation type="submission" date="2014-09" db="EMBL/GenBank/DDBJ databases">
        <authorList>
            <consortium name="NBRP consortium"/>
            <person name="Sawabe T."/>
            <person name="Meirelles P."/>
            <person name="Nakanishi M."/>
            <person name="Sayaka M."/>
            <person name="Hattori M."/>
            <person name="Ohkuma M."/>
        </authorList>
    </citation>
    <scope>NUCLEOTIDE SEQUENCE [LARGE SCALE GENOMIC DNA]</scope>
    <source>
        <strain evidence="25">JCM19235</strain>
    </source>
</reference>
<comment type="catalytic activity">
    <reaction evidence="1">
        <text>a 1,2-diacyl-sn-glycero-3-phosphate + CTP + H(+) = a CDP-1,2-diacyl-sn-glycerol + diphosphate</text>
        <dbReference type="Rhea" id="RHEA:16229"/>
        <dbReference type="ChEBI" id="CHEBI:15378"/>
        <dbReference type="ChEBI" id="CHEBI:33019"/>
        <dbReference type="ChEBI" id="CHEBI:37563"/>
        <dbReference type="ChEBI" id="CHEBI:58332"/>
        <dbReference type="ChEBI" id="CHEBI:58608"/>
        <dbReference type="EC" id="2.7.7.41"/>
    </reaction>
</comment>
<evidence type="ECO:0000256" key="14">
    <source>
        <dbReference type="ARBA" id="ARBA00023098"/>
    </source>
</evidence>
<keyword evidence="15" id="KW-0472">Membrane</keyword>
<keyword evidence="25" id="KW-1185">Reference proteome</keyword>
<keyword evidence="10 24" id="KW-0808">Transferase</keyword>
<evidence type="ECO:0000256" key="20">
    <source>
        <dbReference type="ARBA" id="ARBA00032253"/>
    </source>
</evidence>
<comment type="pathway">
    <text evidence="3">Phospholipid metabolism; CDP-diacylglycerol biosynthesis; CDP-diacylglycerol from sn-glycerol 3-phosphate: step 3/3.</text>
</comment>
<evidence type="ECO:0000256" key="16">
    <source>
        <dbReference type="ARBA" id="ARBA00023209"/>
    </source>
</evidence>
<evidence type="ECO:0000256" key="3">
    <source>
        <dbReference type="ARBA" id="ARBA00005119"/>
    </source>
</evidence>
<comment type="caution">
    <text evidence="24">The sequence shown here is derived from an EMBL/GenBank/DDBJ whole genome shotgun (WGS) entry which is preliminary data.</text>
</comment>
<comment type="subcellular location">
    <subcellularLocation>
        <location evidence="2">Cell membrane</location>
        <topology evidence="2">Multi-pass membrane protein</topology>
    </subcellularLocation>
</comment>
<keyword evidence="9" id="KW-0444">Lipid biosynthesis</keyword>
<evidence type="ECO:0000256" key="2">
    <source>
        <dbReference type="ARBA" id="ARBA00004651"/>
    </source>
</evidence>
<dbReference type="EC" id="2.7.7.41" evidence="6"/>
<accession>A0A090S4G1</accession>
<evidence type="ECO:0000256" key="8">
    <source>
        <dbReference type="ARBA" id="ARBA00022475"/>
    </source>
</evidence>
<evidence type="ECO:0000256" key="19">
    <source>
        <dbReference type="ARBA" id="ARBA00031825"/>
    </source>
</evidence>